<reference evidence="2 3" key="1">
    <citation type="journal article" date="2016" name="Nat. Commun.">
        <title>Thousands of microbial genomes shed light on interconnected biogeochemical processes in an aquifer system.</title>
        <authorList>
            <person name="Anantharaman K."/>
            <person name="Brown C.T."/>
            <person name="Hug L.A."/>
            <person name="Sharon I."/>
            <person name="Castelle C.J."/>
            <person name="Probst A.J."/>
            <person name="Thomas B.C."/>
            <person name="Singh A."/>
            <person name="Wilkins M.J."/>
            <person name="Karaoz U."/>
            <person name="Brodie E.L."/>
            <person name="Williams K.H."/>
            <person name="Hubbard S.S."/>
            <person name="Banfield J.F."/>
        </authorList>
    </citation>
    <scope>NUCLEOTIDE SEQUENCE [LARGE SCALE GENOMIC DNA]</scope>
</reference>
<dbReference type="SUPFAM" id="SSF82649">
    <property type="entry name" value="SufE/NifU"/>
    <property type="match status" value="1"/>
</dbReference>
<evidence type="ECO:0000259" key="1">
    <source>
        <dbReference type="Pfam" id="PF01592"/>
    </source>
</evidence>
<dbReference type="Gene3D" id="2.170.16.10">
    <property type="entry name" value="Hedgehog/Intein (Hint) domain"/>
    <property type="match status" value="1"/>
</dbReference>
<dbReference type="GO" id="GO:0016226">
    <property type="term" value="P:iron-sulfur cluster assembly"/>
    <property type="evidence" value="ECO:0007669"/>
    <property type="project" value="InterPro"/>
</dbReference>
<dbReference type="InterPro" id="IPR036844">
    <property type="entry name" value="Hint_dom_sf"/>
</dbReference>
<comment type="caution">
    <text evidence="2">The sequence shown here is derived from an EMBL/GenBank/DDBJ whole genome shotgun (WGS) entry which is preliminary data.</text>
</comment>
<evidence type="ECO:0000313" key="3">
    <source>
        <dbReference type="Proteomes" id="UP000177126"/>
    </source>
</evidence>
<protein>
    <recommendedName>
        <fullName evidence="1">NIF system FeS cluster assembly NifU N-terminal domain-containing protein</fullName>
    </recommendedName>
</protein>
<accession>A0A1G2FQL4</accession>
<feature type="domain" description="NIF system FeS cluster assembly NifU N-terminal" evidence="1">
    <location>
        <begin position="32"/>
        <end position="127"/>
    </location>
</feature>
<dbReference type="Proteomes" id="UP000177126">
    <property type="component" value="Unassembled WGS sequence"/>
</dbReference>
<dbReference type="GO" id="GO:0051536">
    <property type="term" value="F:iron-sulfur cluster binding"/>
    <property type="evidence" value="ECO:0007669"/>
    <property type="project" value="InterPro"/>
</dbReference>
<sequence>MTQIKKFNYRGLVYNLEVPGSHSFTSEAFCLHNCGDMMNIDIKVGQNKKKQEIIKDIKFETLGCVAAIATSSMVTELAKGKTLDEALKIKYSDVADALGSLPPIKQHCADLAVKGLRAAIEDYRKNRK</sequence>
<dbReference type="CDD" id="cd06664">
    <property type="entry name" value="IscU_like"/>
    <property type="match status" value="1"/>
</dbReference>
<name>A0A1G2FQL4_9BACT</name>
<dbReference type="InterPro" id="IPR002871">
    <property type="entry name" value="NIF_FeS_clus_asmbl_NifU_N"/>
</dbReference>
<dbReference type="PROSITE" id="PS50818">
    <property type="entry name" value="INTEIN_C_TER"/>
    <property type="match status" value="1"/>
</dbReference>
<dbReference type="EMBL" id="MHNF01000046">
    <property type="protein sequence ID" value="OGZ39811.1"/>
    <property type="molecule type" value="Genomic_DNA"/>
</dbReference>
<dbReference type="InterPro" id="IPR030934">
    <property type="entry name" value="Intein_C"/>
</dbReference>
<proteinExistence type="predicted"/>
<dbReference type="SUPFAM" id="SSF51294">
    <property type="entry name" value="Hedgehog/intein (Hint) domain"/>
    <property type="match status" value="1"/>
</dbReference>
<dbReference type="PANTHER" id="PTHR10093">
    <property type="entry name" value="IRON-SULFUR CLUSTER ASSEMBLY ENZYME NIFU HOMOLOG"/>
    <property type="match status" value="1"/>
</dbReference>
<organism evidence="2 3">
    <name type="scientific">Candidatus Portnoybacteria bacterium RIFCSPLOWO2_02_FULL_39_11</name>
    <dbReference type="NCBI Taxonomy" id="1802001"/>
    <lineage>
        <taxon>Bacteria</taxon>
        <taxon>Candidatus Portnoyibacteriota</taxon>
    </lineage>
</organism>
<evidence type="ECO:0000313" key="2">
    <source>
        <dbReference type="EMBL" id="OGZ39811.1"/>
    </source>
</evidence>
<dbReference type="Gene3D" id="3.90.1010.10">
    <property type="match status" value="1"/>
</dbReference>
<dbReference type="AlphaFoldDB" id="A0A1G2FQL4"/>
<dbReference type="NCBIfam" id="TIGR01443">
    <property type="entry name" value="intein_Cterm"/>
    <property type="match status" value="1"/>
</dbReference>
<dbReference type="Pfam" id="PF01592">
    <property type="entry name" value="NifU_N"/>
    <property type="match status" value="1"/>
</dbReference>
<dbReference type="GO" id="GO:0005506">
    <property type="term" value="F:iron ion binding"/>
    <property type="evidence" value="ECO:0007669"/>
    <property type="project" value="InterPro"/>
</dbReference>
<gene>
    <name evidence="2" type="ORF">A3B04_00115</name>
</gene>